<feature type="region of interest" description="Disordered" evidence="1">
    <location>
        <begin position="374"/>
        <end position="424"/>
    </location>
</feature>
<evidence type="ECO:0000313" key="3">
    <source>
        <dbReference type="EMBL" id="KAG5477480.1"/>
    </source>
</evidence>
<dbReference type="SMART" id="SM00233">
    <property type="entry name" value="PH"/>
    <property type="match status" value="1"/>
</dbReference>
<dbReference type="AlphaFoldDB" id="A0A836H4J5"/>
<dbReference type="OrthoDB" id="260220at2759"/>
<proteinExistence type="predicted"/>
<organism evidence="3 4">
    <name type="scientific">Leishmania enriettii</name>
    <dbReference type="NCBI Taxonomy" id="5663"/>
    <lineage>
        <taxon>Eukaryota</taxon>
        <taxon>Discoba</taxon>
        <taxon>Euglenozoa</taxon>
        <taxon>Kinetoplastea</taxon>
        <taxon>Metakinetoplastina</taxon>
        <taxon>Trypanosomatida</taxon>
        <taxon>Trypanosomatidae</taxon>
        <taxon>Leishmaniinae</taxon>
        <taxon>Leishmania</taxon>
    </lineage>
</organism>
<accession>A0A836H4J5</accession>
<dbReference type="KEGG" id="lenr:94172388"/>
<keyword evidence="4" id="KW-1185">Reference proteome</keyword>
<dbReference type="GeneID" id="94172388"/>
<sequence>MLCPTDAARPRGVQRALPAPKPPLCEGWLEKLALCRGVFSKKGWHHRYAFITREGLGLSHRNPRDKGDCLPGQALEMLHAQSFIPFSKKRNGEIEIQPVYFVDDVSAARHPEVPKKSYNGICSESMSITEGSSYGASVYTPARTASATSGSNCTYYYFGLTFEEHRKRYLLLLRTSSPQEYIKWTTYLPLYVHEGSASRIVPLGHPLEAGRPQPVDLNHKRLTENRESTLPNPVTFYIDPDPCSLSEYFKVRRLCLDWDEGERGRLFTTAEERVRSLCGKSKSDASESIAEMQDQSEEEYRNSVSFLFEELSPALPDFEEEYSPRSGKDAPESCFTAIRSVEKDAGSSGVAQQPSKDLDPSDGAAIRLKVAKNSRKSISRHLRSNTLRKTGGLARMGTTRKRPRPVKCGTITYAGLSRKRDTAP</sequence>
<reference evidence="3 4" key="1">
    <citation type="submission" date="2021-02" db="EMBL/GenBank/DDBJ databases">
        <title>Leishmania (Mundinia) enrietti genome sequencing and assembly.</title>
        <authorList>
            <person name="Almutairi H."/>
            <person name="Gatherer D."/>
        </authorList>
    </citation>
    <scope>NUCLEOTIDE SEQUENCE [LARGE SCALE GENOMIC DNA]</scope>
    <source>
        <strain evidence="3">CUR178</strain>
    </source>
</reference>
<evidence type="ECO:0000313" key="4">
    <source>
        <dbReference type="Proteomes" id="UP000674179"/>
    </source>
</evidence>
<dbReference type="SUPFAM" id="SSF50729">
    <property type="entry name" value="PH domain-like"/>
    <property type="match status" value="1"/>
</dbReference>
<name>A0A836H4J5_LEIEN</name>
<evidence type="ECO:0000256" key="1">
    <source>
        <dbReference type="SAM" id="MobiDB-lite"/>
    </source>
</evidence>
<dbReference type="InterPro" id="IPR001849">
    <property type="entry name" value="PH_domain"/>
</dbReference>
<dbReference type="EMBL" id="JAFHKP010000025">
    <property type="protein sequence ID" value="KAG5477480.1"/>
    <property type="molecule type" value="Genomic_DNA"/>
</dbReference>
<evidence type="ECO:0000259" key="2">
    <source>
        <dbReference type="PROSITE" id="PS50003"/>
    </source>
</evidence>
<feature type="domain" description="PH" evidence="2">
    <location>
        <begin position="22"/>
        <end position="193"/>
    </location>
</feature>
<dbReference type="RefSeq" id="XP_067692420.1">
    <property type="nucleotide sequence ID" value="XM_067836878.1"/>
</dbReference>
<protein>
    <recommendedName>
        <fullName evidence="2">PH domain-containing protein</fullName>
    </recommendedName>
</protein>
<dbReference type="Proteomes" id="UP000674179">
    <property type="component" value="Chromosome 25"/>
</dbReference>
<dbReference type="PROSITE" id="PS50003">
    <property type="entry name" value="PH_DOMAIN"/>
    <property type="match status" value="1"/>
</dbReference>
<feature type="compositionally biased region" description="Basic residues" evidence="1">
    <location>
        <begin position="374"/>
        <end position="383"/>
    </location>
</feature>
<comment type="caution">
    <text evidence="3">The sequence shown here is derived from an EMBL/GenBank/DDBJ whole genome shotgun (WGS) entry which is preliminary data.</text>
</comment>
<gene>
    <name evidence="3" type="ORF">CUR178_05184</name>
</gene>